<dbReference type="STRING" id="589865.DaAHT2_0485"/>
<proteinExistence type="predicted"/>
<dbReference type="KEGG" id="dak:DaAHT2_0485"/>
<dbReference type="EMBL" id="CP001940">
    <property type="protein sequence ID" value="ADH85191.1"/>
    <property type="molecule type" value="Genomic_DNA"/>
</dbReference>
<evidence type="ECO:0000313" key="2">
    <source>
        <dbReference type="Proteomes" id="UP000001508"/>
    </source>
</evidence>
<dbReference type="Proteomes" id="UP000001508">
    <property type="component" value="Chromosome"/>
</dbReference>
<sequence>MGRDLPDVREGKAPVFPLAALCGKRKRIGTISRWLIHEKIRNIKP</sequence>
<dbReference type="InParanoid" id="D6Z0G2"/>
<reference evidence="2" key="1">
    <citation type="submission" date="2010-02" db="EMBL/GenBank/DDBJ databases">
        <title>Complete sequence of Desulfurivibrio alkaliphilus AHT2.</title>
        <authorList>
            <consortium name="US DOE Joint Genome Institute"/>
            <person name="Pitluck S."/>
            <person name="Chertkov O."/>
            <person name="Detter J.C."/>
            <person name="Han C."/>
            <person name="Tapia R."/>
            <person name="Larimer F."/>
            <person name="Land M."/>
            <person name="Hauser L."/>
            <person name="Kyrpides N."/>
            <person name="Mikhailova N."/>
            <person name="Sorokin D.Y."/>
            <person name="Muyzer G."/>
            <person name="Woyke T."/>
        </authorList>
    </citation>
    <scope>NUCLEOTIDE SEQUENCE [LARGE SCALE GENOMIC DNA]</scope>
    <source>
        <strain evidence="2">DSM 19089 / UNIQEM U267 / AHT2</strain>
    </source>
</reference>
<dbReference type="AlphaFoldDB" id="D6Z0G2"/>
<keyword evidence="2" id="KW-1185">Reference proteome</keyword>
<gene>
    <name evidence="1" type="ordered locus">DaAHT2_0485</name>
</gene>
<name>D6Z0G2_DESAT</name>
<organism evidence="1 2">
    <name type="scientific">Desulfurivibrio alkaliphilus (strain DSM 19089 / UNIQEM U267 / AHT2)</name>
    <dbReference type="NCBI Taxonomy" id="589865"/>
    <lineage>
        <taxon>Bacteria</taxon>
        <taxon>Pseudomonadati</taxon>
        <taxon>Thermodesulfobacteriota</taxon>
        <taxon>Desulfobulbia</taxon>
        <taxon>Desulfobulbales</taxon>
        <taxon>Desulfobulbaceae</taxon>
        <taxon>Desulfurivibrio</taxon>
    </lineage>
</organism>
<accession>D6Z0G2</accession>
<evidence type="ECO:0000313" key="1">
    <source>
        <dbReference type="EMBL" id="ADH85191.1"/>
    </source>
</evidence>
<protein>
    <submittedName>
        <fullName evidence="1">Uncharacterized protein</fullName>
    </submittedName>
</protein>
<dbReference type="HOGENOM" id="CLU_3198902_0_0_7"/>